<feature type="domain" description="Methyltransferase" evidence="3">
    <location>
        <begin position="39"/>
        <end position="129"/>
    </location>
</feature>
<dbReference type="SUPFAM" id="SSF53335">
    <property type="entry name" value="S-adenosyl-L-methionine-dependent methyltransferases"/>
    <property type="match status" value="1"/>
</dbReference>
<accession>A0A3B1CW32</accession>
<gene>
    <name evidence="4" type="ORF">MNBD_NITROSPINAE03-467</name>
</gene>
<sequence length="268" mass="29666">MSGQSFSKIASRYDKKSLVQTSAAGRLFKIVNIGPEEDVLDLGCGTGKLTKKIRGMTRGSVTGIDSSAGMIEEAKRSPKGLDITFAHLGVEEMDMAESFDLIFCNSVFQWFKNQRTVLMKCHDALKSGGRMGIQAPAKTVYCPGFIKALEGVKRADETKEIFSDFTGPWIFLETADKYSDLFKSAGFEVVFSEIEETKTKYTPGQTMEVFESGAAAGYLNPAYYSAPFTPGYEKNFRDIVKRSFEAQAGDDGKIDLTFNRIYLLAKKK</sequence>
<keyword evidence="2" id="KW-0808">Transferase</keyword>
<dbReference type="PANTHER" id="PTHR43861:SF1">
    <property type="entry name" value="TRANS-ACONITATE 2-METHYLTRANSFERASE"/>
    <property type="match status" value="1"/>
</dbReference>
<evidence type="ECO:0000256" key="1">
    <source>
        <dbReference type="ARBA" id="ARBA00022603"/>
    </source>
</evidence>
<dbReference type="PANTHER" id="PTHR43861">
    <property type="entry name" value="TRANS-ACONITATE 2-METHYLTRANSFERASE-RELATED"/>
    <property type="match status" value="1"/>
</dbReference>
<dbReference type="EMBL" id="UOGB01000190">
    <property type="protein sequence ID" value="VAX20897.1"/>
    <property type="molecule type" value="Genomic_DNA"/>
</dbReference>
<dbReference type="InterPro" id="IPR041698">
    <property type="entry name" value="Methyltransf_25"/>
</dbReference>
<evidence type="ECO:0000259" key="3">
    <source>
        <dbReference type="Pfam" id="PF13649"/>
    </source>
</evidence>
<evidence type="ECO:0000313" key="4">
    <source>
        <dbReference type="EMBL" id="VAX20897.1"/>
    </source>
</evidence>
<dbReference type="Gene3D" id="3.40.50.150">
    <property type="entry name" value="Vaccinia Virus protein VP39"/>
    <property type="match status" value="1"/>
</dbReference>
<dbReference type="GO" id="GO:0032259">
    <property type="term" value="P:methylation"/>
    <property type="evidence" value="ECO:0007669"/>
    <property type="project" value="UniProtKB-KW"/>
</dbReference>
<dbReference type="GO" id="GO:0008168">
    <property type="term" value="F:methyltransferase activity"/>
    <property type="evidence" value="ECO:0007669"/>
    <property type="project" value="UniProtKB-KW"/>
</dbReference>
<dbReference type="Pfam" id="PF13649">
    <property type="entry name" value="Methyltransf_25"/>
    <property type="match status" value="1"/>
</dbReference>
<organism evidence="4">
    <name type="scientific">hydrothermal vent metagenome</name>
    <dbReference type="NCBI Taxonomy" id="652676"/>
    <lineage>
        <taxon>unclassified sequences</taxon>
        <taxon>metagenomes</taxon>
        <taxon>ecological metagenomes</taxon>
    </lineage>
</organism>
<reference evidence="4" key="1">
    <citation type="submission" date="2018-06" db="EMBL/GenBank/DDBJ databases">
        <authorList>
            <person name="Zhirakovskaya E."/>
        </authorList>
    </citation>
    <scope>NUCLEOTIDE SEQUENCE</scope>
</reference>
<proteinExistence type="predicted"/>
<dbReference type="CDD" id="cd02440">
    <property type="entry name" value="AdoMet_MTases"/>
    <property type="match status" value="1"/>
</dbReference>
<evidence type="ECO:0000256" key="2">
    <source>
        <dbReference type="ARBA" id="ARBA00022679"/>
    </source>
</evidence>
<dbReference type="AlphaFoldDB" id="A0A3B1CW32"/>
<keyword evidence="1" id="KW-0489">Methyltransferase</keyword>
<name>A0A3B1CW32_9ZZZZ</name>
<protein>
    <recommendedName>
        <fullName evidence="3">Methyltransferase domain-containing protein</fullName>
    </recommendedName>
</protein>
<dbReference type="InterPro" id="IPR029063">
    <property type="entry name" value="SAM-dependent_MTases_sf"/>
</dbReference>